<proteinExistence type="inferred from homology"/>
<dbReference type="Gene3D" id="2.30.30.110">
    <property type="match status" value="1"/>
</dbReference>
<keyword evidence="2" id="KW-1277">Toxin-antitoxin system</keyword>
<evidence type="ECO:0000256" key="1">
    <source>
        <dbReference type="ARBA" id="ARBA00007521"/>
    </source>
</evidence>
<protein>
    <recommendedName>
        <fullName evidence="5">mRNA interferase PemK</fullName>
    </recommendedName>
</protein>
<evidence type="ECO:0000313" key="3">
    <source>
        <dbReference type="EMBL" id="RUS97217.1"/>
    </source>
</evidence>
<dbReference type="AlphaFoldDB" id="A0A3S1AAQ3"/>
<accession>A0A3S1AAQ3</accession>
<evidence type="ECO:0008006" key="5">
    <source>
        <dbReference type="Google" id="ProtNLM"/>
    </source>
</evidence>
<dbReference type="Pfam" id="PF02452">
    <property type="entry name" value="PemK_toxin"/>
    <property type="match status" value="1"/>
</dbReference>
<dbReference type="GO" id="GO:0003677">
    <property type="term" value="F:DNA binding"/>
    <property type="evidence" value="ECO:0007669"/>
    <property type="project" value="InterPro"/>
</dbReference>
<comment type="caution">
    <text evidence="3">The sequence shown here is derived from an EMBL/GenBank/DDBJ whole genome shotgun (WGS) entry which is preliminary data.</text>
</comment>
<dbReference type="InterPro" id="IPR011067">
    <property type="entry name" value="Plasmid_toxin/cell-grow_inhib"/>
</dbReference>
<name>A0A3S1AAQ3_ANAVA</name>
<sequence>MKPKVNEIWLVAFPFSDLSSNKLRPALVIAIHREEVIILGIFSKIPDGDLRETWVLVSEEDDDFQETKLKKSSLIRCDKIATVNQSIFQKRLGILSSQLMGKVNLALRISLNLGD</sequence>
<dbReference type="EMBL" id="RSCM01000005">
    <property type="protein sequence ID" value="RUS97217.1"/>
    <property type="molecule type" value="Genomic_DNA"/>
</dbReference>
<gene>
    <name evidence="3" type="ORF">DSM107003_19580</name>
</gene>
<dbReference type="OrthoDB" id="129822at2"/>
<comment type="similarity">
    <text evidence="1">Belongs to the PemK/MazF family.</text>
</comment>
<dbReference type="InterPro" id="IPR003477">
    <property type="entry name" value="PemK-like"/>
</dbReference>
<evidence type="ECO:0000256" key="2">
    <source>
        <dbReference type="ARBA" id="ARBA00022649"/>
    </source>
</evidence>
<dbReference type="SUPFAM" id="SSF50118">
    <property type="entry name" value="Cell growth inhibitor/plasmid maintenance toxic component"/>
    <property type="match status" value="1"/>
</dbReference>
<keyword evidence="4" id="KW-1185">Reference proteome</keyword>
<dbReference type="Proteomes" id="UP000276103">
    <property type="component" value="Unassembled WGS sequence"/>
</dbReference>
<dbReference type="RefSeq" id="WP_127053763.1">
    <property type="nucleotide sequence ID" value="NZ_RSCM01000005.1"/>
</dbReference>
<organism evidence="3 4">
    <name type="scientific">Trichormus variabilis SAG 1403-4b</name>
    <dbReference type="NCBI Taxonomy" id="447716"/>
    <lineage>
        <taxon>Bacteria</taxon>
        <taxon>Bacillati</taxon>
        <taxon>Cyanobacteriota</taxon>
        <taxon>Cyanophyceae</taxon>
        <taxon>Nostocales</taxon>
        <taxon>Nostocaceae</taxon>
        <taxon>Trichormus</taxon>
    </lineage>
</organism>
<evidence type="ECO:0000313" key="4">
    <source>
        <dbReference type="Proteomes" id="UP000276103"/>
    </source>
</evidence>
<reference evidence="3 4" key="1">
    <citation type="journal article" date="2019" name="Genome Biol. Evol.">
        <title>Day and night: Metabolic profiles and evolutionary relationships of six axenic non-marine cyanobacteria.</title>
        <authorList>
            <person name="Will S.E."/>
            <person name="Henke P."/>
            <person name="Boedeker C."/>
            <person name="Huang S."/>
            <person name="Brinkmann H."/>
            <person name="Rohde M."/>
            <person name="Jarek M."/>
            <person name="Friedl T."/>
            <person name="Seufert S."/>
            <person name="Schumacher M."/>
            <person name="Overmann J."/>
            <person name="Neumann-Schaal M."/>
            <person name="Petersen J."/>
        </authorList>
    </citation>
    <scope>NUCLEOTIDE SEQUENCE [LARGE SCALE GENOMIC DNA]</scope>
    <source>
        <strain evidence="3 4">SAG 1403-4b</strain>
    </source>
</reference>